<dbReference type="RefSeq" id="WP_119348623.1">
    <property type="nucleotide sequence ID" value="NZ_QWET01000002.1"/>
</dbReference>
<comment type="caution">
    <text evidence="4">The sequence shown here is derived from an EMBL/GenBank/DDBJ whole genome shotgun (WGS) entry which is preliminary data.</text>
</comment>
<name>A0A399D873_9BACT</name>
<organism evidence="4 5">
    <name type="scientific">Mariniphaga sediminis</name>
    <dbReference type="NCBI Taxonomy" id="1628158"/>
    <lineage>
        <taxon>Bacteria</taxon>
        <taxon>Pseudomonadati</taxon>
        <taxon>Bacteroidota</taxon>
        <taxon>Bacteroidia</taxon>
        <taxon>Marinilabiliales</taxon>
        <taxon>Prolixibacteraceae</taxon>
        <taxon>Mariniphaga</taxon>
    </lineage>
</organism>
<dbReference type="Pfam" id="PF14559">
    <property type="entry name" value="TPR_19"/>
    <property type="match status" value="1"/>
</dbReference>
<dbReference type="PANTHER" id="PTHR35038">
    <property type="entry name" value="DISSIMILATORY SULFITE REDUCTASE SIRA"/>
    <property type="match status" value="1"/>
</dbReference>
<dbReference type="InterPro" id="IPR036280">
    <property type="entry name" value="Multihaem_cyt_sf"/>
</dbReference>
<dbReference type="SUPFAM" id="SSF48695">
    <property type="entry name" value="Multiheme cytochromes"/>
    <property type="match status" value="1"/>
</dbReference>
<dbReference type="Gene3D" id="1.25.40.10">
    <property type="entry name" value="Tetratricopeptide repeat domain"/>
    <property type="match status" value="1"/>
</dbReference>
<dbReference type="InterPro" id="IPR011990">
    <property type="entry name" value="TPR-like_helical_dom_sf"/>
</dbReference>
<dbReference type="Gene3D" id="1.10.1130.10">
    <property type="entry name" value="Flavocytochrome C3, Chain A"/>
    <property type="match status" value="1"/>
</dbReference>
<dbReference type="Proteomes" id="UP000266441">
    <property type="component" value="Unassembled WGS sequence"/>
</dbReference>
<dbReference type="Pfam" id="PF13174">
    <property type="entry name" value="TPR_6"/>
    <property type="match status" value="1"/>
</dbReference>
<gene>
    <name evidence="4" type="ORF">D1164_03920</name>
</gene>
<accession>A0A399D873</accession>
<dbReference type="InterPro" id="IPR051829">
    <property type="entry name" value="Multiheme_Cytochr_ET"/>
</dbReference>
<feature type="domain" description="Cytochrome c-552/4" evidence="3">
    <location>
        <begin position="164"/>
        <end position="217"/>
    </location>
</feature>
<keyword evidence="1" id="KW-0732">Signal</keyword>
<dbReference type="OrthoDB" id="9814800at2"/>
<dbReference type="InterPro" id="IPR016024">
    <property type="entry name" value="ARM-type_fold"/>
</dbReference>
<keyword evidence="2" id="KW-0802">TPR repeat</keyword>
<dbReference type="SMART" id="SM00028">
    <property type="entry name" value="TPR"/>
    <property type="match status" value="3"/>
</dbReference>
<evidence type="ECO:0000313" key="4">
    <source>
        <dbReference type="EMBL" id="RIH66751.1"/>
    </source>
</evidence>
<protein>
    <recommendedName>
        <fullName evidence="3">Cytochrome c-552/4 domain-containing protein</fullName>
    </recommendedName>
</protein>
<proteinExistence type="predicted"/>
<sequence length="792" mass="89424">MTVNNFIRIAGIFIFVITTTISCVQQKSQQETTEGFSGSESCIQCHEKFYKLWAPSFHGKAMQPVNAGFVKEYSLPESGFMEIEGKNYEIVYQDSSMVMIEKEGNELLNKYPLQWSLGGKNVFTFLAPIEKGKLQTIPLAYDMNRQTWFNYPESAVRHFTDQEEADEALPWKDRMYTFNTGCYNCHVSQLSSNYDLTTDTYQTTWKEAGINCETCHGPSAEHVRVCMEAGEGNVPDDLKIIVTSTFTPEQHNSSCATCHAKGSPITEKYMPGELYYDHFNLATLDDPDFYPDGRDLGENYTMTGWKMNPCLTESDIHCVTCHTSSGRNRFKDNPNQACISCHTDKEETLTEHTRHLPDSPGSLCVNCHVPSREFVGHFIRSDHSFRPPMPEATIQFGSPNACNQCHTDKTPEWANQIVKMRPNGNYQEETLYWAQLIKEARESKWDRLDEMLEIIRENKINEVVVASFLRLLTNCPNEKKWDTVIQAMKTNESPLVRAAAATTLSGNTSEKVKIALLTAATDDLRLVRVSVANSLSGFPDNRFSPEETQTVAKATEEYMNSLVARPDDWSSHYNKGIFHQNRGEAQKALGSYETAARLYPEALMPLINSSVLYSYVGNQPKAEENLKKALEVDPGNEAASLNLGLLFAEQGRMEEAEQMLLSALNANPKQAVAAYNLSVIVSQRNPDKAIQYARIAAEARPEEPKYAYTLAFYQLENGQKSEAEKTLKKLIADHPLYLNAVSFLADIYTKDNKLKQVETLYEQTLKTEGISPQDKNAIQQILNTIRNSKPKE</sequence>
<dbReference type="PROSITE" id="PS50005">
    <property type="entry name" value="TPR"/>
    <property type="match status" value="2"/>
</dbReference>
<dbReference type="Pfam" id="PF13435">
    <property type="entry name" value="Cytochrome_C554"/>
    <property type="match status" value="1"/>
</dbReference>
<keyword evidence="5" id="KW-1185">Reference proteome</keyword>
<feature type="repeat" description="TPR" evidence="2">
    <location>
        <begin position="603"/>
        <end position="636"/>
    </location>
</feature>
<dbReference type="Gene3D" id="3.90.10.10">
    <property type="entry name" value="Cytochrome C3"/>
    <property type="match status" value="1"/>
</dbReference>
<reference evidence="4 5" key="1">
    <citation type="journal article" date="2015" name="Int. J. Syst. Evol. Microbiol.">
        <title>Mariniphaga sediminis sp. nov., isolated from coastal sediment.</title>
        <authorList>
            <person name="Wang F.Q."/>
            <person name="Shen Q.Y."/>
            <person name="Chen G.J."/>
            <person name="Du Z.J."/>
        </authorList>
    </citation>
    <scope>NUCLEOTIDE SEQUENCE [LARGE SCALE GENOMIC DNA]</scope>
    <source>
        <strain evidence="4 5">SY21</strain>
    </source>
</reference>
<feature type="repeat" description="TPR" evidence="2">
    <location>
        <begin position="637"/>
        <end position="670"/>
    </location>
</feature>
<evidence type="ECO:0000256" key="1">
    <source>
        <dbReference type="ARBA" id="ARBA00022729"/>
    </source>
</evidence>
<evidence type="ECO:0000256" key="2">
    <source>
        <dbReference type="PROSITE-ProRule" id="PRU00339"/>
    </source>
</evidence>
<dbReference type="InterPro" id="IPR023155">
    <property type="entry name" value="Cyt_c-552/4"/>
</dbReference>
<dbReference type="SUPFAM" id="SSF48371">
    <property type="entry name" value="ARM repeat"/>
    <property type="match status" value="1"/>
</dbReference>
<dbReference type="SUPFAM" id="SSF48452">
    <property type="entry name" value="TPR-like"/>
    <property type="match status" value="1"/>
</dbReference>
<evidence type="ECO:0000313" key="5">
    <source>
        <dbReference type="Proteomes" id="UP000266441"/>
    </source>
</evidence>
<dbReference type="InterPro" id="IPR019734">
    <property type="entry name" value="TPR_rpt"/>
</dbReference>
<dbReference type="EMBL" id="QWET01000002">
    <property type="protein sequence ID" value="RIH66751.1"/>
    <property type="molecule type" value="Genomic_DNA"/>
</dbReference>
<evidence type="ECO:0000259" key="3">
    <source>
        <dbReference type="Pfam" id="PF13435"/>
    </source>
</evidence>
<dbReference type="AlphaFoldDB" id="A0A399D873"/>
<dbReference type="PANTHER" id="PTHR35038:SF8">
    <property type="entry name" value="C-TYPE POLYHEME CYTOCHROME OMCC"/>
    <property type="match status" value="1"/>
</dbReference>